<evidence type="ECO:0000313" key="4">
    <source>
        <dbReference type="EMBL" id="KAK7380750.1"/>
    </source>
</evidence>
<accession>A0AAN9RL69</accession>
<dbReference type="PANTHER" id="PTHR12687:SF8">
    <property type="entry name" value="PROTEIN REBELOTE"/>
    <property type="match status" value="1"/>
</dbReference>
<dbReference type="EMBL" id="JAYMYS010000009">
    <property type="protein sequence ID" value="KAK7380750.1"/>
    <property type="molecule type" value="Genomic_DNA"/>
</dbReference>
<dbReference type="Proteomes" id="UP001386955">
    <property type="component" value="Unassembled WGS sequence"/>
</dbReference>
<dbReference type="GO" id="GO:0042273">
    <property type="term" value="P:ribosomal large subunit biogenesis"/>
    <property type="evidence" value="ECO:0007669"/>
    <property type="project" value="TreeGrafter"/>
</dbReference>
<dbReference type="InterPro" id="IPR012337">
    <property type="entry name" value="RNaseH-like_sf"/>
</dbReference>
<organism evidence="4 5">
    <name type="scientific">Psophocarpus tetragonolobus</name>
    <name type="common">Winged bean</name>
    <name type="synonym">Dolichos tetragonolobus</name>
    <dbReference type="NCBI Taxonomy" id="3891"/>
    <lineage>
        <taxon>Eukaryota</taxon>
        <taxon>Viridiplantae</taxon>
        <taxon>Streptophyta</taxon>
        <taxon>Embryophyta</taxon>
        <taxon>Tracheophyta</taxon>
        <taxon>Spermatophyta</taxon>
        <taxon>Magnoliopsida</taxon>
        <taxon>eudicotyledons</taxon>
        <taxon>Gunneridae</taxon>
        <taxon>Pentapetalae</taxon>
        <taxon>rosids</taxon>
        <taxon>fabids</taxon>
        <taxon>Fabales</taxon>
        <taxon>Fabaceae</taxon>
        <taxon>Papilionoideae</taxon>
        <taxon>50 kb inversion clade</taxon>
        <taxon>NPAAA clade</taxon>
        <taxon>indigoferoid/millettioid clade</taxon>
        <taxon>Phaseoleae</taxon>
        <taxon>Psophocarpus</taxon>
    </lineage>
</organism>
<comment type="caution">
    <text evidence="4">The sequence shown here is derived from an EMBL/GenBank/DDBJ whole genome shotgun (WGS) entry which is preliminary data.</text>
</comment>
<evidence type="ECO:0000256" key="1">
    <source>
        <dbReference type="ARBA" id="ARBA00004123"/>
    </source>
</evidence>
<keyword evidence="5" id="KW-1185">Reference proteome</keyword>
<reference evidence="4 5" key="1">
    <citation type="submission" date="2024-01" db="EMBL/GenBank/DDBJ databases">
        <title>The genomes of 5 underutilized Papilionoideae crops provide insights into root nodulation and disease resistanc.</title>
        <authorList>
            <person name="Jiang F."/>
        </authorList>
    </citation>
    <scope>NUCLEOTIDE SEQUENCE [LARGE SCALE GENOMIC DNA]</scope>
    <source>
        <strain evidence="4">DUOXIRENSHENG_FW03</strain>
        <tissue evidence="4">Leaves</tissue>
    </source>
</reference>
<evidence type="ECO:0008006" key="6">
    <source>
        <dbReference type="Google" id="ProtNLM"/>
    </source>
</evidence>
<dbReference type="GO" id="GO:0005654">
    <property type="term" value="C:nucleoplasm"/>
    <property type="evidence" value="ECO:0007669"/>
    <property type="project" value="TreeGrafter"/>
</dbReference>
<dbReference type="GO" id="GO:0030691">
    <property type="term" value="C:Noc2p-Noc3p complex"/>
    <property type="evidence" value="ECO:0007669"/>
    <property type="project" value="TreeGrafter"/>
</dbReference>
<dbReference type="GO" id="GO:0005730">
    <property type="term" value="C:nucleolus"/>
    <property type="evidence" value="ECO:0007669"/>
    <property type="project" value="TreeGrafter"/>
</dbReference>
<dbReference type="InterPro" id="IPR005343">
    <property type="entry name" value="Noc2"/>
</dbReference>
<dbReference type="PANTHER" id="PTHR12687">
    <property type="entry name" value="NUCLEOLAR COMPLEX 2 AND RAD4-RELATED"/>
    <property type="match status" value="1"/>
</dbReference>
<sequence length="311" mass="35334">MFELVAAHVSKSYIPIWEIIDERWDRRLHRPLHIAGYYLNPMLHYNPEFKADFEVKRGLYECLERMVGDMDEISTIDAQFEDFKSKSQFFGSSVAESALQTKTPAQWWECYGDGHLELQKFAIEVLSLTCSSSGFSTVTASWSLDDGKSLDHVGKLLTNASVDSFCKLVKEEFSVPALTCLINAYRAACHNDSEVTSASCSVLSYGLQKSEIFSKILVFMLHEADPTFRKLLGISSSSSRKETVFDLKNTTKWLSLRPLIKSYIRSTMFLLNEVTDSEILAFSICRLRASIIFLFAFPSLMHNLLKISVHL</sequence>
<evidence type="ECO:0000256" key="2">
    <source>
        <dbReference type="ARBA" id="ARBA00005907"/>
    </source>
</evidence>
<protein>
    <recommendedName>
        <fullName evidence="6">HAT C-terminal dimerisation domain-containing protein</fullName>
    </recommendedName>
</protein>
<comment type="similarity">
    <text evidence="2">Belongs to the NOC2 family.</text>
</comment>
<gene>
    <name evidence="4" type="ORF">VNO78_33267</name>
</gene>
<proteinExistence type="inferred from homology"/>
<evidence type="ECO:0000313" key="5">
    <source>
        <dbReference type="Proteomes" id="UP001386955"/>
    </source>
</evidence>
<comment type="subcellular location">
    <subcellularLocation>
        <location evidence="1">Nucleus</location>
    </subcellularLocation>
</comment>
<name>A0AAN9RL69_PSOTE</name>
<dbReference type="GO" id="GO:0030690">
    <property type="term" value="C:Noc1p-Noc2p complex"/>
    <property type="evidence" value="ECO:0007669"/>
    <property type="project" value="TreeGrafter"/>
</dbReference>
<keyword evidence="3" id="KW-0539">Nucleus</keyword>
<dbReference type="SUPFAM" id="SSF53098">
    <property type="entry name" value="Ribonuclease H-like"/>
    <property type="match status" value="1"/>
</dbReference>
<evidence type="ECO:0000256" key="3">
    <source>
        <dbReference type="ARBA" id="ARBA00023242"/>
    </source>
</evidence>
<dbReference type="AlphaFoldDB" id="A0AAN9RL69"/>